<gene>
    <name evidence="1" type="ORF">PPSIR1_11060</name>
</gene>
<dbReference type="PROSITE" id="PS51257">
    <property type="entry name" value="PROKAR_LIPOPROTEIN"/>
    <property type="match status" value="1"/>
</dbReference>
<accession>A6GH71</accession>
<evidence type="ECO:0008006" key="3">
    <source>
        <dbReference type="Google" id="ProtNLM"/>
    </source>
</evidence>
<dbReference type="RefSeq" id="WP_006976058.1">
    <property type="nucleotide sequence ID" value="NZ_ABCS01000115.1"/>
</dbReference>
<proteinExistence type="predicted"/>
<evidence type="ECO:0000313" key="1">
    <source>
        <dbReference type="EMBL" id="EDM74793.1"/>
    </source>
</evidence>
<dbReference type="AlphaFoldDB" id="A6GH71"/>
<organism evidence="1 2">
    <name type="scientific">Plesiocystis pacifica SIR-1</name>
    <dbReference type="NCBI Taxonomy" id="391625"/>
    <lineage>
        <taxon>Bacteria</taxon>
        <taxon>Pseudomonadati</taxon>
        <taxon>Myxococcota</taxon>
        <taxon>Polyangia</taxon>
        <taxon>Nannocystales</taxon>
        <taxon>Nannocystaceae</taxon>
        <taxon>Plesiocystis</taxon>
    </lineage>
</organism>
<name>A6GH71_9BACT</name>
<keyword evidence="2" id="KW-1185">Reference proteome</keyword>
<protein>
    <recommendedName>
        <fullName evidence="3">Lipoprotein</fullName>
    </recommendedName>
</protein>
<dbReference type="Proteomes" id="UP000005801">
    <property type="component" value="Unassembled WGS sequence"/>
</dbReference>
<evidence type="ECO:0000313" key="2">
    <source>
        <dbReference type="Proteomes" id="UP000005801"/>
    </source>
</evidence>
<reference evidence="1 2" key="1">
    <citation type="submission" date="2007-06" db="EMBL/GenBank/DDBJ databases">
        <authorList>
            <person name="Shimkets L."/>
            <person name="Ferriera S."/>
            <person name="Johnson J."/>
            <person name="Kravitz S."/>
            <person name="Beeson K."/>
            <person name="Sutton G."/>
            <person name="Rogers Y.-H."/>
            <person name="Friedman R."/>
            <person name="Frazier M."/>
            <person name="Venter J.C."/>
        </authorList>
    </citation>
    <scope>NUCLEOTIDE SEQUENCE [LARGE SCALE GENOMIC DNA]</scope>
    <source>
        <strain evidence="1 2">SIR-1</strain>
    </source>
</reference>
<dbReference type="EMBL" id="ABCS01000115">
    <property type="protein sequence ID" value="EDM74793.1"/>
    <property type="molecule type" value="Genomic_DNA"/>
</dbReference>
<sequence>MKHSTSRLLLVAALGLGLVACKTPEERACANKKKIEGAAQGTPSDKAAVDQCVATLNELRESTKVDEGVWSTYVTCLAEASDEAGLKECLGPISDAVVKNLQDKMQGQVEQAQADLKAAREGADSAKPAK</sequence>
<dbReference type="STRING" id="391625.PPSIR1_11060"/>
<comment type="caution">
    <text evidence="1">The sequence shown here is derived from an EMBL/GenBank/DDBJ whole genome shotgun (WGS) entry which is preliminary data.</text>
</comment>